<dbReference type="AlphaFoldDB" id="L9YJ06"/>
<evidence type="ECO:0000313" key="2">
    <source>
        <dbReference type="Proteomes" id="UP000011618"/>
    </source>
</evidence>
<organism evidence="1 2">
    <name type="scientific">Natrinema pallidum DSM 3751</name>
    <dbReference type="NCBI Taxonomy" id="1227495"/>
    <lineage>
        <taxon>Archaea</taxon>
        <taxon>Methanobacteriati</taxon>
        <taxon>Methanobacteriota</taxon>
        <taxon>Stenosarchaea group</taxon>
        <taxon>Halobacteria</taxon>
        <taxon>Halobacteriales</taxon>
        <taxon>Natrialbaceae</taxon>
        <taxon>Natrinema</taxon>
    </lineage>
</organism>
<proteinExistence type="predicted"/>
<dbReference type="EMBL" id="AOII01000090">
    <property type="protein sequence ID" value="ELY74130.1"/>
    <property type="molecule type" value="Genomic_DNA"/>
</dbReference>
<dbReference type="Proteomes" id="UP000011618">
    <property type="component" value="Unassembled WGS sequence"/>
</dbReference>
<protein>
    <submittedName>
        <fullName evidence="1">Uncharacterized protein</fullName>
    </submittedName>
</protein>
<gene>
    <name evidence="1" type="ORF">C487_16244</name>
</gene>
<evidence type="ECO:0000313" key="1">
    <source>
        <dbReference type="EMBL" id="ELY74130.1"/>
    </source>
</evidence>
<sequence length="87" mass="10074">MRNKWVLEDLPEPGRNWTIDDTDISGGMIRSLTTTPIITVVEPYHDGYKRQAAYQTDRRYYVLLEQYLENTEALLPCGIVRSKTLAI</sequence>
<accession>L9YJ06</accession>
<name>L9YJ06_9EURY</name>
<comment type="caution">
    <text evidence="1">The sequence shown here is derived from an EMBL/GenBank/DDBJ whole genome shotgun (WGS) entry which is preliminary data.</text>
</comment>
<reference evidence="1 2" key="1">
    <citation type="journal article" date="2014" name="PLoS Genet.">
        <title>Phylogenetically driven sequencing of extremely halophilic archaea reveals strategies for static and dynamic osmo-response.</title>
        <authorList>
            <person name="Becker E.A."/>
            <person name="Seitzer P.M."/>
            <person name="Tritt A."/>
            <person name="Larsen D."/>
            <person name="Krusor M."/>
            <person name="Yao A.I."/>
            <person name="Wu D."/>
            <person name="Madern D."/>
            <person name="Eisen J.A."/>
            <person name="Darling A.E."/>
            <person name="Facciotti M.T."/>
        </authorList>
    </citation>
    <scope>NUCLEOTIDE SEQUENCE [LARGE SCALE GENOMIC DNA]</scope>
    <source>
        <strain evidence="1 2">DSM 3751</strain>
    </source>
</reference>